<dbReference type="PANTHER" id="PTHR42718">
    <property type="entry name" value="MAJOR FACILITATOR SUPERFAMILY MULTIDRUG TRANSPORTER MFSC"/>
    <property type="match status" value="1"/>
</dbReference>
<keyword evidence="4 6" id="KW-1133">Transmembrane helix</keyword>
<keyword evidence="9" id="KW-1185">Reference proteome</keyword>
<dbReference type="PANTHER" id="PTHR42718:SF9">
    <property type="entry name" value="MAJOR FACILITATOR SUPERFAMILY MULTIDRUG TRANSPORTER MFSC"/>
    <property type="match status" value="1"/>
</dbReference>
<feature type="transmembrane region" description="Helical" evidence="6">
    <location>
        <begin position="174"/>
        <end position="196"/>
    </location>
</feature>
<protein>
    <recommendedName>
        <fullName evidence="7">Major facilitator superfamily (MFS) profile domain-containing protein</fullName>
    </recommendedName>
</protein>
<evidence type="ECO:0000256" key="3">
    <source>
        <dbReference type="ARBA" id="ARBA00022692"/>
    </source>
</evidence>
<dbReference type="EMBL" id="JAMQJY010000006">
    <property type="protein sequence ID" value="MCM2677817.1"/>
    <property type="molecule type" value="Genomic_DNA"/>
</dbReference>
<proteinExistence type="predicted"/>
<keyword evidence="3 6" id="KW-0812">Transmembrane</keyword>
<accession>A0ABT0XR95</accession>
<feature type="domain" description="Major facilitator superfamily (MFS) profile" evidence="7">
    <location>
        <begin position="1"/>
        <end position="260"/>
    </location>
</feature>
<dbReference type="RefSeq" id="WP_251611615.1">
    <property type="nucleotide sequence ID" value="NZ_JAMQJY010000006.1"/>
</dbReference>
<feature type="transmembrane region" description="Helical" evidence="6">
    <location>
        <begin position="147"/>
        <end position="168"/>
    </location>
</feature>
<evidence type="ECO:0000313" key="8">
    <source>
        <dbReference type="EMBL" id="MCM2677817.1"/>
    </source>
</evidence>
<feature type="transmembrane region" description="Helical" evidence="6">
    <location>
        <begin position="84"/>
        <end position="106"/>
    </location>
</feature>
<keyword evidence="2" id="KW-0813">Transport</keyword>
<evidence type="ECO:0000256" key="2">
    <source>
        <dbReference type="ARBA" id="ARBA00022448"/>
    </source>
</evidence>
<name>A0ABT0XR95_9BACI</name>
<sequence length="267" mass="29426">MASELYQKTEQGKMFSFLEVINGLSKALSPVLGGFIVAYYWQLGFVWYMAIALIALVAAITLLPNQLEKGSTHSYMKIRFYWRGLLPILTTGFLIMFLLYGLLFVLSSMISHAANRSLFISLPLAILVIMSYLYGRTPLLSFKQLQHILRGGMIVLLIAVGIASFGYISIVYVATSACLIGLAAGVMLPASTSALLHVVPDELRDKALSWLSMIRFLGVASGPIVFAIWSSEWKENVVYLLGITGSAGIILFISNQEKKDFYTTKGT</sequence>
<gene>
    <name evidence="8" type="ORF">NDM98_21980</name>
</gene>
<evidence type="ECO:0000256" key="6">
    <source>
        <dbReference type="SAM" id="Phobius"/>
    </source>
</evidence>
<dbReference type="PROSITE" id="PS50850">
    <property type="entry name" value="MFS"/>
    <property type="match status" value="1"/>
</dbReference>
<feature type="transmembrane region" description="Helical" evidence="6">
    <location>
        <begin position="236"/>
        <end position="253"/>
    </location>
</feature>
<dbReference type="SUPFAM" id="SSF103473">
    <property type="entry name" value="MFS general substrate transporter"/>
    <property type="match status" value="1"/>
</dbReference>
<organism evidence="8 9">
    <name type="scientific">Alkalicoccobacillus plakortidis</name>
    <dbReference type="NCBI Taxonomy" id="444060"/>
    <lineage>
        <taxon>Bacteria</taxon>
        <taxon>Bacillati</taxon>
        <taxon>Bacillota</taxon>
        <taxon>Bacilli</taxon>
        <taxon>Bacillales</taxon>
        <taxon>Bacillaceae</taxon>
        <taxon>Alkalicoccobacillus</taxon>
    </lineage>
</organism>
<keyword evidence="5 6" id="KW-0472">Membrane</keyword>
<dbReference type="InterPro" id="IPR011701">
    <property type="entry name" value="MFS"/>
</dbReference>
<feature type="transmembrane region" description="Helical" evidence="6">
    <location>
        <begin position="20"/>
        <end position="39"/>
    </location>
</feature>
<evidence type="ECO:0000256" key="1">
    <source>
        <dbReference type="ARBA" id="ARBA00004651"/>
    </source>
</evidence>
<feature type="transmembrane region" description="Helical" evidence="6">
    <location>
        <begin position="208"/>
        <end position="230"/>
    </location>
</feature>
<evidence type="ECO:0000313" key="9">
    <source>
        <dbReference type="Proteomes" id="UP001203665"/>
    </source>
</evidence>
<dbReference type="Pfam" id="PF07690">
    <property type="entry name" value="MFS_1"/>
    <property type="match status" value="1"/>
</dbReference>
<dbReference type="InterPro" id="IPR020846">
    <property type="entry name" value="MFS_dom"/>
</dbReference>
<evidence type="ECO:0000259" key="7">
    <source>
        <dbReference type="PROSITE" id="PS50850"/>
    </source>
</evidence>
<evidence type="ECO:0000256" key="4">
    <source>
        <dbReference type="ARBA" id="ARBA00022989"/>
    </source>
</evidence>
<dbReference type="Gene3D" id="1.20.1250.20">
    <property type="entry name" value="MFS general substrate transporter like domains"/>
    <property type="match status" value="1"/>
</dbReference>
<dbReference type="Proteomes" id="UP001203665">
    <property type="component" value="Unassembled WGS sequence"/>
</dbReference>
<reference evidence="8" key="1">
    <citation type="submission" date="2022-06" db="EMBL/GenBank/DDBJ databases">
        <title>Alkalicoccobacillus porphyridii sp. nov., isolated from a marine red alga, Porphyridium purpureum and reclassification of Shouchella plakortidis and Shouchella gibsonii as Alkalicoccobacillus plakortidis comb. nov. and Alkalicoccobacillus gibsonii comb. nov.</title>
        <authorList>
            <person name="Kim K.H."/>
            <person name="Lee J.K."/>
            <person name="Han D.M."/>
            <person name="Baek J.H."/>
            <person name="Jeon C.O."/>
        </authorList>
    </citation>
    <scope>NUCLEOTIDE SEQUENCE</scope>
    <source>
        <strain evidence="8">DSM 19153</strain>
    </source>
</reference>
<comment type="subcellular location">
    <subcellularLocation>
        <location evidence="1">Cell membrane</location>
        <topology evidence="1">Multi-pass membrane protein</topology>
    </subcellularLocation>
</comment>
<feature type="transmembrane region" description="Helical" evidence="6">
    <location>
        <begin position="118"/>
        <end position="135"/>
    </location>
</feature>
<comment type="caution">
    <text evidence="8">The sequence shown here is derived from an EMBL/GenBank/DDBJ whole genome shotgun (WGS) entry which is preliminary data.</text>
</comment>
<dbReference type="InterPro" id="IPR036259">
    <property type="entry name" value="MFS_trans_sf"/>
</dbReference>
<feature type="transmembrane region" description="Helical" evidence="6">
    <location>
        <begin position="45"/>
        <end position="63"/>
    </location>
</feature>
<evidence type="ECO:0000256" key="5">
    <source>
        <dbReference type="ARBA" id="ARBA00023136"/>
    </source>
</evidence>